<dbReference type="InterPro" id="IPR010610">
    <property type="entry name" value="EryCIII-like_C"/>
</dbReference>
<reference evidence="4" key="2">
    <citation type="submission" date="2020-09" db="EMBL/GenBank/DDBJ databases">
        <authorList>
            <person name="Sun Q."/>
            <person name="Zhou Y."/>
        </authorList>
    </citation>
    <scope>NUCLEOTIDE SEQUENCE</scope>
    <source>
        <strain evidence="4">CGMCC 1.15367</strain>
    </source>
</reference>
<proteinExistence type="predicted"/>
<reference evidence="4" key="1">
    <citation type="journal article" date="2014" name="Int. J. Syst. Evol. Microbiol.">
        <title>Complete genome sequence of Corynebacterium casei LMG S-19264T (=DSM 44701T), isolated from a smear-ripened cheese.</title>
        <authorList>
            <consortium name="US DOE Joint Genome Institute (JGI-PGF)"/>
            <person name="Walter F."/>
            <person name="Albersmeier A."/>
            <person name="Kalinowski J."/>
            <person name="Ruckert C."/>
        </authorList>
    </citation>
    <scope>NUCLEOTIDE SEQUENCE</scope>
    <source>
        <strain evidence="4">CGMCC 1.15367</strain>
    </source>
</reference>
<dbReference type="Proteomes" id="UP000644699">
    <property type="component" value="Unassembled WGS sequence"/>
</dbReference>
<evidence type="ECO:0000313" key="5">
    <source>
        <dbReference type="Proteomes" id="UP000644699"/>
    </source>
</evidence>
<dbReference type="PANTHER" id="PTHR48043">
    <property type="entry name" value="EG:EG0003.4 PROTEIN-RELATED"/>
    <property type="match status" value="1"/>
</dbReference>
<sequence length="421" mass="44600">MARFVLIPSPFVSHIRVFEALADRLVARGHHVAFLVNDGVRRHVVANAELRSVREEGRGGLEAIVRRAARPSGPFGILRTVADVAALTDALCRDGPAILGALKPDMLVGDEMEPATGLLAEHLRLPYASVAAALPIDPAPGIPLPYLSWSFDPSPDGLKRNRGGETVARLFLRRQRRVIEAWAGRFGLAPRGGVEDWLSPTLRIAQTVPGFDFPRPASPIFHAVGPIRAESPLAPALPLAIERGRPLVFLSFGTMQGHRLGLFRRLVRGAHDHGAQVLLAHCGRLGAKDAARTGADHVTDFVSLPAVMRQAALCITHGGLNTVMDALAAGVPLLVVPIAFDQPGVAARVVHHGVGEARSRVMVSCGRAEASIGRLLASSTARAKAAAIGREIAEAGGAELAVDLIENALKPNAVERQVALA</sequence>
<dbReference type="RefSeq" id="WP_188907908.1">
    <property type="nucleotide sequence ID" value="NZ_BMIQ01000002.1"/>
</dbReference>
<feature type="domain" description="Erythromycin biosynthesis protein CIII-like C-terminal" evidence="3">
    <location>
        <begin position="298"/>
        <end position="405"/>
    </location>
</feature>
<dbReference type="EMBL" id="BMIQ01000002">
    <property type="protein sequence ID" value="GGD99860.1"/>
    <property type="molecule type" value="Genomic_DNA"/>
</dbReference>
<keyword evidence="1" id="KW-0328">Glycosyltransferase</keyword>
<dbReference type="AlphaFoldDB" id="A0A916ZJ64"/>
<evidence type="ECO:0000313" key="4">
    <source>
        <dbReference type="EMBL" id="GGD99860.1"/>
    </source>
</evidence>
<dbReference type="Gene3D" id="3.40.50.2000">
    <property type="entry name" value="Glycogen Phosphorylase B"/>
    <property type="match status" value="2"/>
</dbReference>
<evidence type="ECO:0000259" key="3">
    <source>
        <dbReference type="Pfam" id="PF06722"/>
    </source>
</evidence>
<gene>
    <name evidence="4" type="ORF">GCM10011390_18320</name>
</gene>
<keyword evidence="5" id="KW-1185">Reference proteome</keyword>
<organism evidence="4 5">
    <name type="scientific">Aureimonas endophytica</name>
    <dbReference type="NCBI Taxonomy" id="2027858"/>
    <lineage>
        <taxon>Bacteria</taxon>
        <taxon>Pseudomonadati</taxon>
        <taxon>Pseudomonadota</taxon>
        <taxon>Alphaproteobacteria</taxon>
        <taxon>Hyphomicrobiales</taxon>
        <taxon>Aurantimonadaceae</taxon>
        <taxon>Aureimonas</taxon>
    </lineage>
</organism>
<protein>
    <submittedName>
        <fullName evidence="4">Oleandomycin glycosyltransferase</fullName>
    </submittedName>
</protein>
<keyword evidence="2" id="KW-0808">Transferase</keyword>
<name>A0A916ZJ64_9HYPH</name>
<dbReference type="InterPro" id="IPR002213">
    <property type="entry name" value="UDP_glucos_trans"/>
</dbReference>
<dbReference type="SUPFAM" id="SSF53756">
    <property type="entry name" value="UDP-Glycosyltransferase/glycogen phosphorylase"/>
    <property type="match status" value="1"/>
</dbReference>
<dbReference type="GO" id="GO:0008194">
    <property type="term" value="F:UDP-glycosyltransferase activity"/>
    <property type="evidence" value="ECO:0007669"/>
    <property type="project" value="InterPro"/>
</dbReference>
<dbReference type="GO" id="GO:0016758">
    <property type="term" value="F:hexosyltransferase activity"/>
    <property type="evidence" value="ECO:0007669"/>
    <property type="project" value="UniProtKB-ARBA"/>
</dbReference>
<evidence type="ECO:0000256" key="2">
    <source>
        <dbReference type="ARBA" id="ARBA00022679"/>
    </source>
</evidence>
<dbReference type="Pfam" id="PF06722">
    <property type="entry name" value="EryCIII-like_C"/>
    <property type="match status" value="1"/>
</dbReference>
<accession>A0A916ZJ64</accession>
<comment type="caution">
    <text evidence="4">The sequence shown here is derived from an EMBL/GenBank/DDBJ whole genome shotgun (WGS) entry which is preliminary data.</text>
</comment>
<dbReference type="InterPro" id="IPR050271">
    <property type="entry name" value="UDP-glycosyltransferase"/>
</dbReference>
<dbReference type="CDD" id="cd03784">
    <property type="entry name" value="GT1_Gtf-like"/>
    <property type="match status" value="1"/>
</dbReference>
<dbReference type="PANTHER" id="PTHR48043:SF145">
    <property type="entry name" value="FI06409P-RELATED"/>
    <property type="match status" value="1"/>
</dbReference>
<evidence type="ECO:0000256" key="1">
    <source>
        <dbReference type="ARBA" id="ARBA00022676"/>
    </source>
</evidence>